<dbReference type="EC" id="3.6.1.27" evidence="1"/>
<dbReference type="GO" id="GO:0050380">
    <property type="term" value="F:undecaprenyl-diphosphatase activity"/>
    <property type="evidence" value="ECO:0007669"/>
    <property type="project" value="UniProtKB-EC"/>
</dbReference>
<comment type="catalytic activity">
    <reaction evidence="3">
        <text>di-trans,octa-cis-undecaprenyl diphosphate + H2O = di-trans,octa-cis-undecaprenyl phosphate + phosphate + H(+)</text>
        <dbReference type="Rhea" id="RHEA:28094"/>
        <dbReference type="ChEBI" id="CHEBI:15377"/>
        <dbReference type="ChEBI" id="CHEBI:15378"/>
        <dbReference type="ChEBI" id="CHEBI:43474"/>
        <dbReference type="ChEBI" id="CHEBI:58405"/>
        <dbReference type="ChEBI" id="CHEBI:60392"/>
        <dbReference type="EC" id="3.6.1.27"/>
    </reaction>
</comment>
<dbReference type="InterPro" id="IPR036938">
    <property type="entry name" value="PAP2/HPO_sf"/>
</dbReference>
<reference evidence="6" key="1">
    <citation type="submission" date="2022-09" db="EMBL/GenBank/DDBJ databases">
        <title>Intensive care unit water sources are persistently colonized with multi-drug resistant bacteria and are the site of extensive horizontal gene transfer of antibiotic resistance genes.</title>
        <authorList>
            <person name="Diorio-Toth L."/>
        </authorList>
    </citation>
    <scope>NUCLEOTIDE SEQUENCE</scope>
    <source>
        <strain evidence="6">GD04005</strain>
    </source>
</reference>
<dbReference type="GO" id="GO:0005886">
    <property type="term" value="C:plasma membrane"/>
    <property type="evidence" value="ECO:0007669"/>
    <property type="project" value="InterPro"/>
</dbReference>
<dbReference type="AlphaFoldDB" id="A0AA42I7R0"/>
<dbReference type="InterPro" id="IPR000326">
    <property type="entry name" value="PAP2/HPO"/>
</dbReference>
<organism evidence="6 7">
    <name type="scientific">Acinetobacter courvalinii</name>
    <dbReference type="NCBI Taxonomy" id="280147"/>
    <lineage>
        <taxon>Bacteria</taxon>
        <taxon>Pseudomonadati</taxon>
        <taxon>Pseudomonadota</taxon>
        <taxon>Gammaproteobacteria</taxon>
        <taxon>Moraxellales</taxon>
        <taxon>Moraxellaceae</taxon>
        <taxon>Acinetobacter</taxon>
    </lineage>
</organism>
<comment type="caution">
    <text evidence="6">The sequence shown here is derived from an EMBL/GenBank/DDBJ whole genome shotgun (WGS) entry which is preliminary data.</text>
</comment>
<evidence type="ECO:0000313" key="7">
    <source>
        <dbReference type="Proteomes" id="UP001159329"/>
    </source>
</evidence>
<protein>
    <recommendedName>
        <fullName evidence="1">undecaprenyl-diphosphate phosphatase</fullName>
        <ecNumber evidence="1">3.6.1.27</ecNumber>
    </recommendedName>
    <alternativeName>
        <fullName evidence="2">Undecaprenyl pyrophosphate phosphatase</fullName>
    </alternativeName>
</protein>
<dbReference type="PANTHER" id="PTHR14969:SF13">
    <property type="entry name" value="AT30094P"/>
    <property type="match status" value="1"/>
</dbReference>
<dbReference type="Proteomes" id="UP001159329">
    <property type="component" value="Unassembled WGS sequence"/>
</dbReference>
<evidence type="ECO:0000259" key="5">
    <source>
        <dbReference type="SMART" id="SM00014"/>
    </source>
</evidence>
<dbReference type="InterPro" id="IPR033879">
    <property type="entry name" value="UPP_Pase"/>
</dbReference>
<sequence>MSIEDVNIALFQWVNAAATQNSFLDKIAIFASHNLIGGLFGFLIVSVVFKDKKYRTQFIKTLMFILVALLFSQVIHALYYHPRPFAMGLGHTLVGHGSTSSFPSMHTLTVATIAFSYLLSGFRKIATVGLFLGVIVGWSRVYVGVHFPFDIAASFIFAFITVSVTDYIYELCKAKLSRIVSIPVFGENII</sequence>
<keyword evidence="4" id="KW-0812">Transmembrane</keyword>
<dbReference type="Gene3D" id="1.20.144.10">
    <property type="entry name" value="Phosphatidic acid phosphatase type 2/haloperoxidase"/>
    <property type="match status" value="1"/>
</dbReference>
<evidence type="ECO:0000256" key="2">
    <source>
        <dbReference type="ARBA" id="ARBA00032707"/>
    </source>
</evidence>
<gene>
    <name evidence="6" type="ORF">N7644_08285</name>
</gene>
<dbReference type="PANTHER" id="PTHR14969">
    <property type="entry name" value="SPHINGOSINE-1-PHOSPHATE PHOSPHOHYDROLASE"/>
    <property type="match status" value="1"/>
</dbReference>
<evidence type="ECO:0000256" key="1">
    <source>
        <dbReference type="ARBA" id="ARBA00012374"/>
    </source>
</evidence>
<evidence type="ECO:0000256" key="3">
    <source>
        <dbReference type="ARBA" id="ARBA00047594"/>
    </source>
</evidence>
<keyword evidence="4" id="KW-1133">Transmembrane helix</keyword>
<proteinExistence type="predicted"/>
<dbReference type="EMBL" id="JAOEEO010000001">
    <property type="protein sequence ID" value="MDH0563687.1"/>
    <property type="molecule type" value="Genomic_DNA"/>
</dbReference>
<feature type="domain" description="Phosphatidic acid phosphatase type 2/haloperoxidase" evidence="5">
    <location>
        <begin position="58"/>
        <end position="166"/>
    </location>
</feature>
<feature type="transmembrane region" description="Helical" evidence="4">
    <location>
        <begin position="151"/>
        <end position="169"/>
    </location>
</feature>
<dbReference type="SUPFAM" id="SSF48317">
    <property type="entry name" value="Acid phosphatase/Vanadium-dependent haloperoxidase"/>
    <property type="match status" value="1"/>
</dbReference>
<dbReference type="SMART" id="SM00014">
    <property type="entry name" value="acidPPc"/>
    <property type="match status" value="1"/>
</dbReference>
<evidence type="ECO:0000313" key="6">
    <source>
        <dbReference type="EMBL" id="MDH0563687.1"/>
    </source>
</evidence>
<evidence type="ECO:0000256" key="4">
    <source>
        <dbReference type="SAM" id="Phobius"/>
    </source>
</evidence>
<keyword evidence="4" id="KW-0472">Membrane</keyword>
<feature type="transmembrane region" description="Helical" evidence="4">
    <location>
        <begin position="61"/>
        <end position="80"/>
    </location>
</feature>
<dbReference type="Pfam" id="PF01569">
    <property type="entry name" value="PAP2"/>
    <property type="match status" value="1"/>
</dbReference>
<dbReference type="RefSeq" id="WP_279695039.1">
    <property type="nucleotide sequence ID" value="NZ_JAOEEO010000001.1"/>
</dbReference>
<dbReference type="CDD" id="cd03385">
    <property type="entry name" value="PAP2_BcrC_like"/>
    <property type="match status" value="1"/>
</dbReference>
<name>A0AA42I7R0_9GAMM</name>
<feature type="transmembrane region" description="Helical" evidence="4">
    <location>
        <begin position="27"/>
        <end position="49"/>
    </location>
</feature>
<accession>A0AA42I7R0</accession>